<comment type="caution">
    <text evidence="1">The sequence shown here is derived from an EMBL/GenBank/DDBJ whole genome shotgun (WGS) entry which is preliminary data.</text>
</comment>
<reference evidence="1 2" key="1">
    <citation type="submission" date="2018-04" db="EMBL/GenBank/DDBJ databases">
        <title>Camelliibacillus theae gen. nov., sp. nov., isolated from Pu'er tea.</title>
        <authorList>
            <person name="Niu L."/>
        </authorList>
    </citation>
    <scope>NUCLEOTIDE SEQUENCE [LARGE SCALE GENOMIC DNA]</scope>
    <source>
        <strain evidence="1 2">T8</strain>
    </source>
</reference>
<dbReference type="AlphaFoldDB" id="A0A2U1K676"/>
<evidence type="ECO:0000313" key="2">
    <source>
        <dbReference type="Proteomes" id="UP000245998"/>
    </source>
</evidence>
<evidence type="ECO:0000313" key="1">
    <source>
        <dbReference type="EMBL" id="PWA13030.1"/>
    </source>
</evidence>
<gene>
    <name evidence="1" type="ORF">DCC39_02550</name>
</gene>
<dbReference type="OrthoDB" id="9765872at2"/>
<dbReference type="EMBL" id="QCZG01000003">
    <property type="protein sequence ID" value="PWA13030.1"/>
    <property type="molecule type" value="Genomic_DNA"/>
</dbReference>
<dbReference type="Pfam" id="PF02089">
    <property type="entry name" value="Palm_thioest"/>
    <property type="match status" value="1"/>
</dbReference>
<proteinExistence type="predicted"/>
<keyword evidence="2" id="KW-1185">Reference proteome</keyword>
<organism evidence="1 2">
    <name type="scientific">Pueribacillus theae</name>
    <dbReference type="NCBI Taxonomy" id="2171751"/>
    <lineage>
        <taxon>Bacteria</taxon>
        <taxon>Bacillati</taxon>
        <taxon>Bacillota</taxon>
        <taxon>Bacilli</taxon>
        <taxon>Bacillales</taxon>
        <taxon>Bacillaceae</taxon>
        <taxon>Pueribacillus</taxon>
    </lineage>
</organism>
<evidence type="ECO:0008006" key="3">
    <source>
        <dbReference type="Google" id="ProtNLM"/>
    </source>
</evidence>
<name>A0A2U1K676_9BACI</name>
<accession>A0A2U1K676</accession>
<sequence length="274" mass="30936">MNDANSGSHQEPKDVVLINGLINIHRWGNAFLKTVADIWGSGNVYVIYTNKSKRVKITHYNENVVYVIGKNNYRSGANFVHAQTKEVERKIKILQNDYGLGNHFNMITHSMGGLVARLYVYNNPYTVKNLVTLGTPHHGSPLANYYKWLGFMIGARKAFANLTPEWLQDFNQRFPVKGAPLCKGGKIYTVRGFAKGKLKRNWGVIGETYIAWLTLKFLKPTMNDGLVPAESAVIEGAEHLVDFWDNDHSRLAMRSSIAKQVSFMLLEKEQCKSG</sequence>
<dbReference type="PANTHER" id="PTHR37946">
    <property type="entry name" value="SLL1969 PROTEIN"/>
    <property type="match status" value="1"/>
</dbReference>
<dbReference type="Gene3D" id="3.40.50.1820">
    <property type="entry name" value="alpha/beta hydrolase"/>
    <property type="match status" value="1"/>
</dbReference>
<dbReference type="InterPro" id="IPR029058">
    <property type="entry name" value="AB_hydrolase_fold"/>
</dbReference>
<dbReference type="SUPFAM" id="SSF53474">
    <property type="entry name" value="alpha/beta-Hydrolases"/>
    <property type="match status" value="1"/>
</dbReference>
<dbReference type="Proteomes" id="UP000245998">
    <property type="component" value="Unassembled WGS sequence"/>
</dbReference>
<dbReference type="RefSeq" id="WP_116553316.1">
    <property type="nucleotide sequence ID" value="NZ_QCZG01000003.1"/>
</dbReference>
<dbReference type="PANTHER" id="PTHR37946:SF1">
    <property type="entry name" value="SLL1969 PROTEIN"/>
    <property type="match status" value="1"/>
</dbReference>
<protein>
    <recommendedName>
        <fullName evidence="3">Alpha/beta hydrolase</fullName>
    </recommendedName>
</protein>